<protein>
    <submittedName>
        <fullName evidence="2">Uncharacterized protein</fullName>
    </submittedName>
</protein>
<dbReference type="SUPFAM" id="SSF56003">
    <property type="entry name" value="Molybdenum cofactor-binding domain"/>
    <property type="match status" value="1"/>
</dbReference>
<proteinExistence type="predicted"/>
<dbReference type="GO" id="GO:0005506">
    <property type="term" value="F:iron ion binding"/>
    <property type="evidence" value="ECO:0007669"/>
    <property type="project" value="InterPro"/>
</dbReference>
<organism evidence="2">
    <name type="scientific">Rhizophora mucronata</name>
    <name type="common">Asiatic mangrove</name>
    <dbReference type="NCBI Taxonomy" id="61149"/>
    <lineage>
        <taxon>Eukaryota</taxon>
        <taxon>Viridiplantae</taxon>
        <taxon>Streptophyta</taxon>
        <taxon>Embryophyta</taxon>
        <taxon>Tracheophyta</taxon>
        <taxon>Spermatophyta</taxon>
        <taxon>Magnoliopsida</taxon>
        <taxon>eudicotyledons</taxon>
        <taxon>Gunneridae</taxon>
        <taxon>Pentapetalae</taxon>
        <taxon>rosids</taxon>
        <taxon>fabids</taxon>
        <taxon>Malpighiales</taxon>
        <taxon>Rhizophoraceae</taxon>
        <taxon>Rhizophora</taxon>
    </lineage>
</organism>
<dbReference type="GO" id="GO:0016491">
    <property type="term" value="F:oxidoreductase activity"/>
    <property type="evidence" value="ECO:0007669"/>
    <property type="project" value="InterPro"/>
</dbReference>
<accession>A0A2P2MQG8</accession>
<dbReference type="Gene3D" id="3.30.365.10">
    <property type="entry name" value="Aldehyde oxidase/xanthine dehydrogenase, molybdopterin binding domain"/>
    <property type="match status" value="1"/>
</dbReference>
<dbReference type="AlphaFoldDB" id="A0A2P2MQG8"/>
<sequence>MLEEYTTNSEGLVVAEGTWTYKIPTIDTIPKQFNIEMLSSGHHQKRVLSSKASGEPPLLLAASVHCATRAAISEARQQLHSWGCSDEFDSTFQLKVPATMPTVKELCGLDVVERYIQWKMK</sequence>
<dbReference type="PANTHER" id="PTHR11908:SF132">
    <property type="entry name" value="ALDEHYDE OXIDASE 1-RELATED"/>
    <property type="match status" value="1"/>
</dbReference>
<name>A0A2P2MQG8_RHIMU</name>
<dbReference type="InterPro" id="IPR037165">
    <property type="entry name" value="AldOxase/xan_DH_Mopterin-bd_sf"/>
</dbReference>
<dbReference type="PANTHER" id="PTHR11908">
    <property type="entry name" value="XANTHINE DEHYDROGENASE"/>
    <property type="match status" value="1"/>
</dbReference>
<reference evidence="2" key="1">
    <citation type="submission" date="2018-02" db="EMBL/GenBank/DDBJ databases">
        <title>Rhizophora mucronata_Transcriptome.</title>
        <authorList>
            <person name="Meera S.P."/>
            <person name="Sreeshan A."/>
            <person name="Augustine A."/>
        </authorList>
    </citation>
    <scope>NUCLEOTIDE SEQUENCE</scope>
    <source>
        <tissue evidence="2">Leaf</tissue>
    </source>
</reference>
<dbReference type="EMBL" id="GGEC01051981">
    <property type="protein sequence ID" value="MBX32465.1"/>
    <property type="molecule type" value="Transcribed_RNA"/>
</dbReference>
<dbReference type="InterPro" id="IPR016208">
    <property type="entry name" value="Ald_Oxase/xanthine_DH-like"/>
</dbReference>
<keyword evidence="1" id="KW-0500">Molybdenum</keyword>
<evidence type="ECO:0000256" key="1">
    <source>
        <dbReference type="ARBA" id="ARBA00022505"/>
    </source>
</evidence>
<evidence type="ECO:0000313" key="2">
    <source>
        <dbReference type="EMBL" id="MBX32465.1"/>
    </source>
</evidence>